<protein>
    <submittedName>
        <fullName evidence="2">Glycosyltransferase family 4 protein</fullName>
    </submittedName>
</protein>
<keyword evidence="3" id="KW-1185">Reference proteome</keyword>
<evidence type="ECO:0000259" key="1">
    <source>
        <dbReference type="Pfam" id="PF00534"/>
    </source>
</evidence>
<name>A0AAE3EH74_9SPIR</name>
<accession>A0AAE3EH74</accession>
<organism evidence="2 3">
    <name type="scientific">Teretinema zuelzerae</name>
    <dbReference type="NCBI Taxonomy" id="156"/>
    <lineage>
        <taxon>Bacteria</taxon>
        <taxon>Pseudomonadati</taxon>
        <taxon>Spirochaetota</taxon>
        <taxon>Spirochaetia</taxon>
        <taxon>Spirochaetales</taxon>
        <taxon>Treponemataceae</taxon>
        <taxon>Teretinema</taxon>
    </lineage>
</organism>
<dbReference type="Pfam" id="PF00534">
    <property type="entry name" value="Glycos_transf_1"/>
    <property type="match status" value="1"/>
</dbReference>
<comment type="caution">
    <text evidence="2">The sequence shown here is derived from an EMBL/GenBank/DDBJ whole genome shotgun (WGS) entry which is preliminary data.</text>
</comment>
<dbReference type="Gene3D" id="3.40.50.2000">
    <property type="entry name" value="Glycogen Phosphorylase B"/>
    <property type="match status" value="2"/>
</dbReference>
<dbReference type="EMBL" id="JAINWA010000003">
    <property type="protein sequence ID" value="MCD1654654.1"/>
    <property type="molecule type" value="Genomic_DNA"/>
</dbReference>
<evidence type="ECO:0000313" key="2">
    <source>
        <dbReference type="EMBL" id="MCD1654654.1"/>
    </source>
</evidence>
<dbReference type="GO" id="GO:0016757">
    <property type="term" value="F:glycosyltransferase activity"/>
    <property type="evidence" value="ECO:0007669"/>
    <property type="project" value="InterPro"/>
</dbReference>
<proteinExistence type="predicted"/>
<dbReference type="AlphaFoldDB" id="A0AAE3EH74"/>
<dbReference type="SUPFAM" id="SSF53756">
    <property type="entry name" value="UDP-Glycosyltransferase/glycogen phosphorylase"/>
    <property type="match status" value="1"/>
</dbReference>
<evidence type="ECO:0000313" key="3">
    <source>
        <dbReference type="Proteomes" id="UP001198163"/>
    </source>
</evidence>
<dbReference type="RefSeq" id="WP_230755099.1">
    <property type="nucleotide sequence ID" value="NZ_JAINWA010000003.1"/>
</dbReference>
<feature type="domain" description="Glycosyl transferase family 1" evidence="1">
    <location>
        <begin position="205"/>
        <end position="362"/>
    </location>
</feature>
<dbReference type="Proteomes" id="UP001198163">
    <property type="component" value="Unassembled WGS sequence"/>
</dbReference>
<dbReference type="InterPro" id="IPR001296">
    <property type="entry name" value="Glyco_trans_1"/>
</dbReference>
<dbReference type="PANTHER" id="PTHR12526">
    <property type="entry name" value="GLYCOSYLTRANSFERASE"/>
    <property type="match status" value="1"/>
</dbReference>
<sequence length="393" mass="45270">MTILGLFLNKEIRTGANRRYLELMEGLAEKGNNVIVVMNSLLHYDAASFTKISIPVSYIRKGFPPASFLFKLKANNISLLVKEAIRNKSGQRIDWILIHGDMHLNLAVKLKDLLHSQLFFAYRCNDILRSKYLRESGCLNPVEYSKALFFETIYKAREKKVALYADMVTFQSTSDEQDWISRNKETTTKRIVIPGNIGLPRCSEEWKNVNKSETCKDLLYVGVLSLSKGLFQVFSILKMLKERGLHDIKLTVLGKNDSIESIIAMIRKMEIENSIHFAGYTLPFPYLAESSILVFPSYYDAFPDTVLEALHAGCPVIASNRGGIPDILKNPELMFHPEDVRGMADLLERCIRSKDEYHRIREICSNRADYFRFDWCDRWNSAMMDNLQRKEPR</sequence>
<reference evidence="2" key="1">
    <citation type="submission" date="2021-08" db="EMBL/GenBank/DDBJ databases">
        <title>Comparative analyses of Brucepasteria parasyntrophica and Teretinema zuelzerae.</title>
        <authorList>
            <person name="Song Y."/>
            <person name="Brune A."/>
        </authorList>
    </citation>
    <scope>NUCLEOTIDE SEQUENCE</scope>
    <source>
        <strain evidence="2">DSM 1903</strain>
    </source>
</reference>
<dbReference type="CDD" id="cd03801">
    <property type="entry name" value="GT4_PimA-like"/>
    <property type="match status" value="1"/>
</dbReference>
<gene>
    <name evidence="2" type="ORF">K7J14_08040</name>
</gene>